<evidence type="ECO:0008006" key="3">
    <source>
        <dbReference type="Google" id="ProtNLM"/>
    </source>
</evidence>
<name>A0A8K0CDB0_IGNLU</name>
<evidence type="ECO:0000313" key="2">
    <source>
        <dbReference type="Proteomes" id="UP000801492"/>
    </source>
</evidence>
<evidence type="ECO:0000313" key="1">
    <source>
        <dbReference type="EMBL" id="KAF2882097.1"/>
    </source>
</evidence>
<dbReference type="Gene3D" id="3.40.50.11960">
    <property type="match status" value="1"/>
</dbReference>
<gene>
    <name evidence="1" type="ORF">ILUMI_24100</name>
</gene>
<dbReference type="PANTHER" id="PTHR14659:SF1">
    <property type="entry name" value="ALPHA- AND GAMMA-ADAPTIN-BINDING PROTEIN P34"/>
    <property type="match status" value="1"/>
</dbReference>
<proteinExistence type="predicted"/>
<comment type="caution">
    <text evidence="1">The sequence shown here is derived from an EMBL/GenBank/DDBJ whole genome shotgun (WGS) entry which is preliminary data.</text>
</comment>
<sequence length="280" mass="31648">MDTTDQKPSIVIVSSSSTKPKSLIKLITGTTNISEDAEANSVWHPWQIDTKYYTADVNIYGITEQFVRTGEFNNTVEALIIHMDSNKESGLDDIQKWGEIENDCDPEIKLLVSNYCTAETKITKTKATEWCLKHGFELIELYPSVKKSNSDTEDCEIIKEKMGVDRIIEAVQTHIWPNLIMKDKEKTGLETDENIKEKQSIANTSTGKVDGSNNDINISLLNDFLTDEGTDDFTELFSQLHMIKESIKSMPTSQRKQCAEQMVTAFWRAMGGDEEEISDI</sequence>
<accession>A0A8K0CDB0</accession>
<dbReference type="PANTHER" id="PTHR14659">
    <property type="entry name" value="ALPHA- AND GAMMA-ADAPTIN-BINDING PROTEIN P34"/>
    <property type="match status" value="1"/>
</dbReference>
<dbReference type="OrthoDB" id="1741717at2759"/>
<dbReference type="Pfam" id="PF10199">
    <property type="entry name" value="Adaptin_binding"/>
    <property type="match status" value="1"/>
</dbReference>
<protein>
    <recommendedName>
        <fullName evidence="3">Alpha-and gamma-adaptin-binding protein p34</fullName>
    </recommendedName>
</protein>
<organism evidence="1 2">
    <name type="scientific">Ignelater luminosus</name>
    <name type="common">Cucubano</name>
    <name type="synonym">Pyrophorus luminosus</name>
    <dbReference type="NCBI Taxonomy" id="2038154"/>
    <lineage>
        <taxon>Eukaryota</taxon>
        <taxon>Metazoa</taxon>
        <taxon>Ecdysozoa</taxon>
        <taxon>Arthropoda</taxon>
        <taxon>Hexapoda</taxon>
        <taxon>Insecta</taxon>
        <taxon>Pterygota</taxon>
        <taxon>Neoptera</taxon>
        <taxon>Endopterygota</taxon>
        <taxon>Coleoptera</taxon>
        <taxon>Polyphaga</taxon>
        <taxon>Elateriformia</taxon>
        <taxon>Elateroidea</taxon>
        <taxon>Elateridae</taxon>
        <taxon>Agrypninae</taxon>
        <taxon>Pyrophorini</taxon>
        <taxon>Ignelater</taxon>
    </lineage>
</organism>
<reference evidence="1" key="1">
    <citation type="submission" date="2019-08" db="EMBL/GenBank/DDBJ databases">
        <title>The genome of the North American firefly Photinus pyralis.</title>
        <authorList>
            <consortium name="Photinus pyralis genome working group"/>
            <person name="Fallon T.R."/>
            <person name="Sander Lower S.E."/>
            <person name="Weng J.-K."/>
        </authorList>
    </citation>
    <scope>NUCLEOTIDE SEQUENCE</scope>
    <source>
        <strain evidence="1">TRF0915ILg1</strain>
        <tissue evidence="1">Whole body</tissue>
    </source>
</reference>
<dbReference type="InterPro" id="IPR019341">
    <property type="entry name" value="Alpha/Gamma-adaptin-bd_p34"/>
</dbReference>
<keyword evidence="2" id="KW-1185">Reference proteome</keyword>
<dbReference type="Proteomes" id="UP000801492">
    <property type="component" value="Unassembled WGS sequence"/>
</dbReference>
<dbReference type="AlphaFoldDB" id="A0A8K0CDB0"/>
<dbReference type="EMBL" id="VTPC01090655">
    <property type="protein sequence ID" value="KAF2882097.1"/>
    <property type="molecule type" value="Genomic_DNA"/>
</dbReference>